<proteinExistence type="predicted"/>
<reference evidence="1" key="1">
    <citation type="submission" date="2020-04" db="EMBL/GenBank/DDBJ databases">
        <authorList>
            <person name="Chiriac C."/>
            <person name="Salcher M."/>
            <person name="Ghai R."/>
            <person name="Kavagutti S V."/>
        </authorList>
    </citation>
    <scope>NUCLEOTIDE SEQUENCE</scope>
</reference>
<gene>
    <name evidence="1" type="ORF">UFOVP273_71</name>
</gene>
<dbReference type="EMBL" id="LR796284">
    <property type="protein sequence ID" value="CAB4134451.1"/>
    <property type="molecule type" value="Genomic_DNA"/>
</dbReference>
<evidence type="ECO:0000313" key="1">
    <source>
        <dbReference type="EMBL" id="CAB4134451.1"/>
    </source>
</evidence>
<name>A0A6J5LJT3_9CAUD</name>
<sequence>MPFRVRVPGGVPKYMTSTFIKVTDIVEFRLTCMACPEQYDVYLGDKEIGYVRLRWGHLRVNYPDFMGKEVYSEQVGHEFCGEFHDDHMRRRYLKRIARILLTEHSKNENLS</sequence>
<accession>A0A6J5LJT3</accession>
<protein>
    <submittedName>
        <fullName evidence="1">Uncharacterized protein</fullName>
    </submittedName>
</protein>
<organism evidence="1">
    <name type="scientific">uncultured Caudovirales phage</name>
    <dbReference type="NCBI Taxonomy" id="2100421"/>
    <lineage>
        <taxon>Viruses</taxon>
        <taxon>Duplodnaviria</taxon>
        <taxon>Heunggongvirae</taxon>
        <taxon>Uroviricota</taxon>
        <taxon>Caudoviricetes</taxon>
        <taxon>Peduoviridae</taxon>
        <taxon>Maltschvirus</taxon>
        <taxon>Maltschvirus maltsch</taxon>
    </lineage>
</organism>